<dbReference type="Pfam" id="PF18143">
    <property type="entry name" value="HAD_SAK_2"/>
    <property type="match status" value="1"/>
</dbReference>
<gene>
    <name evidence="1" type="ORF">QJ048_02300</name>
</gene>
<accession>A0ABT6R7N6</accession>
<evidence type="ECO:0000313" key="2">
    <source>
        <dbReference type="Proteomes" id="UP001226434"/>
    </source>
</evidence>
<organism evidence="1 2">
    <name type="scientific">Pinibacter soli</name>
    <dbReference type="NCBI Taxonomy" id="3044211"/>
    <lineage>
        <taxon>Bacteria</taxon>
        <taxon>Pseudomonadati</taxon>
        <taxon>Bacteroidota</taxon>
        <taxon>Chitinophagia</taxon>
        <taxon>Chitinophagales</taxon>
        <taxon>Chitinophagaceae</taxon>
        <taxon>Pinibacter</taxon>
    </lineage>
</organism>
<dbReference type="Proteomes" id="UP001226434">
    <property type="component" value="Unassembled WGS sequence"/>
</dbReference>
<reference evidence="1 2" key="1">
    <citation type="submission" date="2023-05" db="EMBL/GenBank/DDBJ databases">
        <title>Genome sequence of Pinibacter sp. MAH-24.</title>
        <authorList>
            <person name="Huq M.A."/>
        </authorList>
    </citation>
    <scope>NUCLEOTIDE SEQUENCE [LARGE SCALE GENOMIC DNA]</scope>
    <source>
        <strain evidence="1 2">MAH-24</strain>
    </source>
</reference>
<evidence type="ECO:0000313" key="1">
    <source>
        <dbReference type="EMBL" id="MDI3318582.1"/>
    </source>
</evidence>
<dbReference type="EMBL" id="JASBRG010000001">
    <property type="protein sequence ID" value="MDI3318582.1"/>
    <property type="molecule type" value="Genomic_DNA"/>
</dbReference>
<name>A0ABT6R7N6_9BACT</name>
<comment type="caution">
    <text evidence="1">The sequence shown here is derived from an EMBL/GenBank/DDBJ whole genome shotgun (WGS) entry which is preliminary data.</text>
</comment>
<keyword evidence="2" id="KW-1185">Reference proteome</keyword>
<dbReference type="RefSeq" id="WP_282332711.1">
    <property type="nucleotide sequence ID" value="NZ_JASBRG010000001.1"/>
</dbReference>
<proteinExistence type="predicted"/>
<sequence length="105" mass="12188">MLTTSHKANYTIQEWKDIFSRRGIDVFNLKALPENINNVSRKDEIVSWVNLNPLSEEFIIIDDDRSLNELPGFLMENLIQTSPYIGLTEAHLENIKSLLSKNYLH</sequence>
<protein>
    <submittedName>
        <fullName evidence="1">HAD domain-containing protein</fullName>
    </submittedName>
</protein>